<name>A0A9D9DUT0_9BACT</name>
<sequence>MDFQFMYVNGMPGTMIPGAIYFDDATHAVYIAKSGSEKVAFSGIMDAVFSGNTLTLTKADGSKVAVNLTSIIGNAIAGKMDIGEEGDSSAEQTYFGLKALVNEIASKVYRPMGSKTIAEIKALTGVKIGDVYNVTDTGMLNDIQVKAGDNVAALKTGAGNQTGMWDNLAGIIDTSNLVPVTRKVNGKVLASDVTLTGEDITVGGNGNHATKTVEEAIGALEEQIVEAAGGGVQSVGGQNGAITLDTSNANNGEVKFSMDGKKIKGAVNGLKDAAFHEAGDFEPAGALTQAKEYVDGKFAWSEWPA</sequence>
<evidence type="ECO:0000313" key="2">
    <source>
        <dbReference type="Proteomes" id="UP000823612"/>
    </source>
</evidence>
<organism evidence="1 2">
    <name type="scientific">Candidatus Pullibacteroides excrementavium</name>
    <dbReference type="NCBI Taxonomy" id="2840905"/>
    <lineage>
        <taxon>Bacteria</taxon>
        <taxon>Pseudomonadati</taxon>
        <taxon>Bacteroidota</taxon>
        <taxon>Bacteroidia</taxon>
        <taxon>Bacteroidales</taxon>
        <taxon>Candidatus Pullibacteroides</taxon>
    </lineage>
</organism>
<gene>
    <name evidence="1" type="ORF">IAB08_08765</name>
</gene>
<comment type="caution">
    <text evidence="1">The sequence shown here is derived from an EMBL/GenBank/DDBJ whole genome shotgun (WGS) entry which is preliminary data.</text>
</comment>
<reference evidence="1" key="2">
    <citation type="journal article" date="2021" name="PeerJ">
        <title>Extensive microbial diversity within the chicken gut microbiome revealed by metagenomics and culture.</title>
        <authorList>
            <person name="Gilroy R."/>
            <person name="Ravi A."/>
            <person name="Getino M."/>
            <person name="Pursley I."/>
            <person name="Horton D.L."/>
            <person name="Alikhan N.F."/>
            <person name="Baker D."/>
            <person name="Gharbi K."/>
            <person name="Hall N."/>
            <person name="Watson M."/>
            <person name="Adriaenssens E.M."/>
            <person name="Foster-Nyarko E."/>
            <person name="Jarju S."/>
            <person name="Secka A."/>
            <person name="Antonio M."/>
            <person name="Oren A."/>
            <person name="Chaudhuri R.R."/>
            <person name="La Ragione R."/>
            <person name="Hildebrand F."/>
            <person name="Pallen M.J."/>
        </authorList>
    </citation>
    <scope>NUCLEOTIDE SEQUENCE</scope>
    <source>
        <strain evidence="1">2889</strain>
    </source>
</reference>
<protein>
    <submittedName>
        <fullName evidence="1">Uncharacterized protein</fullName>
    </submittedName>
</protein>
<evidence type="ECO:0000313" key="1">
    <source>
        <dbReference type="EMBL" id="MBO8433365.1"/>
    </source>
</evidence>
<dbReference type="EMBL" id="JADIMZ010000130">
    <property type="protein sequence ID" value="MBO8433365.1"/>
    <property type="molecule type" value="Genomic_DNA"/>
</dbReference>
<dbReference type="Proteomes" id="UP000823612">
    <property type="component" value="Unassembled WGS sequence"/>
</dbReference>
<proteinExistence type="predicted"/>
<accession>A0A9D9DUT0</accession>
<dbReference type="AlphaFoldDB" id="A0A9D9DUT0"/>
<reference evidence="1" key="1">
    <citation type="submission" date="2020-10" db="EMBL/GenBank/DDBJ databases">
        <authorList>
            <person name="Gilroy R."/>
        </authorList>
    </citation>
    <scope>NUCLEOTIDE SEQUENCE</scope>
    <source>
        <strain evidence="1">2889</strain>
    </source>
</reference>